<gene>
    <name evidence="1" type="ORF">EYB58_19475</name>
</gene>
<keyword evidence="2" id="KW-1185">Reference proteome</keyword>
<protein>
    <recommendedName>
        <fullName evidence="3">Glutaredoxin family protein</fullName>
    </recommendedName>
</protein>
<organism evidence="1 2">
    <name type="scientific">Desulfobacter hydrogenophilus</name>
    <dbReference type="NCBI Taxonomy" id="2291"/>
    <lineage>
        <taxon>Bacteria</taxon>
        <taxon>Pseudomonadati</taxon>
        <taxon>Thermodesulfobacteriota</taxon>
        <taxon>Desulfobacteria</taxon>
        <taxon>Desulfobacterales</taxon>
        <taxon>Desulfobacteraceae</taxon>
        <taxon>Desulfobacter</taxon>
    </lineage>
</organism>
<proteinExistence type="predicted"/>
<dbReference type="EMBL" id="CP036313">
    <property type="protein sequence ID" value="QBH14907.1"/>
    <property type="molecule type" value="Genomic_DNA"/>
</dbReference>
<accession>A0ABX5RKT6</accession>
<dbReference type="Proteomes" id="UP000293902">
    <property type="component" value="Chromosome"/>
</dbReference>
<dbReference type="RefSeq" id="WP_131072123.1">
    <property type="nucleotide sequence ID" value="NZ_CP036313.1"/>
</dbReference>
<evidence type="ECO:0008006" key="3">
    <source>
        <dbReference type="Google" id="ProtNLM"/>
    </source>
</evidence>
<evidence type="ECO:0000313" key="2">
    <source>
        <dbReference type="Proteomes" id="UP000293902"/>
    </source>
</evidence>
<sequence>MPVVTYCDGETCDLSHELALFLRDEELTRYTVTSGFETELNNGQLELTVVNGSERAWKNLPKVWDYLHEEEQFTDYVQKEIQRFLKKRSEQ</sequence>
<evidence type="ECO:0000313" key="1">
    <source>
        <dbReference type="EMBL" id="QBH14907.1"/>
    </source>
</evidence>
<reference evidence="1 2" key="1">
    <citation type="submission" date="2019-02" db="EMBL/GenBank/DDBJ databases">
        <title>Complete genome sequence of Desulfobacter hydrogenophilus AcRS1.</title>
        <authorList>
            <person name="Marietou A."/>
            <person name="Lund M.B."/>
            <person name="Marshall I.P.G."/>
            <person name="Schreiber L."/>
            <person name="Jorgensen B."/>
        </authorList>
    </citation>
    <scope>NUCLEOTIDE SEQUENCE [LARGE SCALE GENOMIC DNA]</scope>
    <source>
        <strain evidence="1 2">AcRS1</strain>
    </source>
</reference>
<name>A0ABX5RKT6_9BACT</name>